<organism evidence="1">
    <name type="scientific">marine sediment metagenome</name>
    <dbReference type="NCBI Taxonomy" id="412755"/>
    <lineage>
        <taxon>unclassified sequences</taxon>
        <taxon>metagenomes</taxon>
        <taxon>ecological metagenomes</taxon>
    </lineage>
</organism>
<evidence type="ECO:0000313" key="1">
    <source>
        <dbReference type="EMBL" id="GAI55267.1"/>
    </source>
</evidence>
<dbReference type="EMBL" id="BARV01043257">
    <property type="protein sequence ID" value="GAI55267.1"/>
    <property type="molecule type" value="Genomic_DNA"/>
</dbReference>
<protein>
    <submittedName>
        <fullName evidence="1">Uncharacterized protein</fullName>
    </submittedName>
</protein>
<sequence>MFPDTRRAVMYLPVRLQEASLNGIKKDMEKIYNELSPCDIVMADIQATTSDQRVNQLLKICKNLESRKDKY</sequence>
<reference evidence="1" key="1">
    <citation type="journal article" date="2014" name="Front. Microbiol.">
        <title>High frequency of phylogenetically diverse reductive dehalogenase-homologous genes in deep subseafloor sedimentary metagenomes.</title>
        <authorList>
            <person name="Kawai M."/>
            <person name="Futagami T."/>
            <person name="Toyoda A."/>
            <person name="Takaki Y."/>
            <person name="Nishi S."/>
            <person name="Hori S."/>
            <person name="Arai W."/>
            <person name="Tsubouchi T."/>
            <person name="Morono Y."/>
            <person name="Uchiyama I."/>
            <person name="Ito T."/>
            <person name="Fujiyama A."/>
            <person name="Inagaki F."/>
            <person name="Takami H."/>
        </authorList>
    </citation>
    <scope>NUCLEOTIDE SEQUENCE</scope>
    <source>
        <strain evidence="1">Expedition CK06-06</strain>
    </source>
</reference>
<gene>
    <name evidence="1" type="ORF">S06H3_64652</name>
</gene>
<proteinExistence type="predicted"/>
<name>X1PG28_9ZZZZ</name>
<dbReference type="AlphaFoldDB" id="X1PG28"/>
<accession>X1PG28</accession>
<comment type="caution">
    <text evidence="1">The sequence shown here is derived from an EMBL/GenBank/DDBJ whole genome shotgun (WGS) entry which is preliminary data.</text>
</comment>